<dbReference type="InterPro" id="IPR001494">
    <property type="entry name" value="Importin-beta_N"/>
</dbReference>
<organism evidence="11 12">
    <name type="scientific">Bodo saltans</name>
    <name type="common">Flagellated protozoan</name>
    <dbReference type="NCBI Taxonomy" id="75058"/>
    <lineage>
        <taxon>Eukaryota</taxon>
        <taxon>Discoba</taxon>
        <taxon>Euglenozoa</taxon>
        <taxon>Kinetoplastea</taxon>
        <taxon>Metakinetoplastina</taxon>
        <taxon>Eubodonida</taxon>
        <taxon>Bodonidae</taxon>
        <taxon>Bodo</taxon>
    </lineage>
</organism>
<comment type="subcellular location">
    <subcellularLocation>
        <location evidence="2">Cytoplasm</location>
    </subcellularLocation>
    <subcellularLocation>
        <location evidence="1">Nucleus</location>
    </subcellularLocation>
</comment>
<dbReference type="SUPFAM" id="SSF48371">
    <property type="entry name" value="ARM repeat"/>
    <property type="match status" value="2"/>
</dbReference>
<keyword evidence="6" id="KW-0653">Protein transport</keyword>
<evidence type="ECO:0000256" key="6">
    <source>
        <dbReference type="ARBA" id="ARBA00022927"/>
    </source>
</evidence>
<evidence type="ECO:0000256" key="7">
    <source>
        <dbReference type="ARBA" id="ARBA00023242"/>
    </source>
</evidence>
<keyword evidence="4" id="KW-0963">Cytoplasm</keyword>
<dbReference type="PANTHER" id="PTHR10527">
    <property type="entry name" value="IMPORTIN BETA"/>
    <property type="match status" value="1"/>
</dbReference>
<dbReference type="GO" id="GO:0006606">
    <property type="term" value="P:protein import into nucleus"/>
    <property type="evidence" value="ECO:0007669"/>
    <property type="project" value="InterPro"/>
</dbReference>
<reference evidence="12" key="1">
    <citation type="submission" date="2015-09" db="EMBL/GenBank/DDBJ databases">
        <authorList>
            <consortium name="Pathogen Informatics"/>
        </authorList>
    </citation>
    <scope>NUCLEOTIDE SEQUENCE [LARGE SCALE GENOMIC DNA]</scope>
    <source>
        <strain evidence="12">Lake Konstanz</strain>
    </source>
</reference>
<dbReference type="InterPro" id="IPR057672">
    <property type="entry name" value="TPR_IPO4/5"/>
</dbReference>
<dbReference type="AlphaFoldDB" id="A0A0S4J3W9"/>
<dbReference type="InterPro" id="IPR011989">
    <property type="entry name" value="ARM-like"/>
</dbReference>
<proteinExistence type="predicted"/>
<evidence type="ECO:0000313" key="12">
    <source>
        <dbReference type="Proteomes" id="UP000051952"/>
    </source>
</evidence>
<dbReference type="InterPro" id="IPR016024">
    <property type="entry name" value="ARM-type_fold"/>
</dbReference>
<dbReference type="InterPro" id="IPR040122">
    <property type="entry name" value="Importin_beta"/>
</dbReference>
<dbReference type="GO" id="GO:0005737">
    <property type="term" value="C:cytoplasm"/>
    <property type="evidence" value="ECO:0007669"/>
    <property type="project" value="UniProtKB-SubCell"/>
</dbReference>
<feature type="compositionally biased region" description="Acidic residues" evidence="9">
    <location>
        <begin position="655"/>
        <end position="670"/>
    </location>
</feature>
<dbReference type="OMA" id="ANACGCV"/>
<keyword evidence="5" id="KW-0677">Repeat</keyword>
<keyword evidence="12" id="KW-1185">Reference proteome</keyword>
<feature type="region of interest" description="Disordered" evidence="9">
    <location>
        <begin position="830"/>
        <end position="851"/>
    </location>
</feature>
<dbReference type="Gene3D" id="1.25.10.10">
    <property type="entry name" value="Leucine-rich Repeat Variant"/>
    <property type="match status" value="1"/>
</dbReference>
<dbReference type="VEuPathDB" id="TriTrypDB:BSAL_91710"/>
<dbReference type="InterPro" id="IPR021133">
    <property type="entry name" value="HEAT_type_2"/>
</dbReference>
<evidence type="ECO:0000256" key="2">
    <source>
        <dbReference type="ARBA" id="ARBA00004496"/>
    </source>
</evidence>
<name>A0A0S4J3W9_BODSA</name>
<accession>A0A0S4J3W9</accession>
<feature type="compositionally biased region" description="Acidic residues" evidence="9">
    <location>
        <begin position="832"/>
        <end position="846"/>
    </location>
</feature>
<dbReference type="GO" id="GO:0005634">
    <property type="term" value="C:nucleus"/>
    <property type="evidence" value="ECO:0007669"/>
    <property type="project" value="UniProtKB-SubCell"/>
</dbReference>
<dbReference type="EMBL" id="CYKH01001247">
    <property type="protein sequence ID" value="CUG86134.1"/>
    <property type="molecule type" value="Genomic_DNA"/>
</dbReference>
<dbReference type="InterPro" id="IPR000357">
    <property type="entry name" value="HEAT"/>
</dbReference>
<evidence type="ECO:0000259" key="10">
    <source>
        <dbReference type="PROSITE" id="PS50166"/>
    </source>
</evidence>
<dbReference type="Pfam" id="PF02985">
    <property type="entry name" value="HEAT"/>
    <property type="match status" value="1"/>
</dbReference>
<evidence type="ECO:0000256" key="5">
    <source>
        <dbReference type="ARBA" id="ARBA00022737"/>
    </source>
</evidence>
<feature type="region of interest" description="Disordered" evidence="9">
    <location>
        <begin position="653"/>
        <end position="673"/>
    </location>
</feature>
<dbReference type="Pfam" id="PF03810">
    <property type="entry name" value="IBN_N"/>
    <property type="match status" value="1"/>
</dbReference>
<evidence type="ECO:0000256" key="3">
    <source>
        <dbReference type="ARBA" id="ARBA00022448"/>
    </source>
</evidence>
<feature type="domain" description="Importin N-terminal" evidence="10">
    <location>
        <begin position="29"/>
        <end position="97"/>
    </location>
</feature>
<dbReference type="PROSITE" id="PS50077">
    <property type="entry name" value="HEAT_REPEAT"/>
    <property type="match status" value="1"/>
</dbReference>
<evidence type="ECO:0000256" key="8">
    <source>
        <dbReference type="PROSITE-ProRule" id="PRU00103"/>
    </source>
</evidence>
<feature type="repeat" description="HEAT" evidence="8">
    <location>
        <begin position="453"/>
        <end position="486"/>
    </location>
</feature>
<evidence type="ECO:0000256" key="4">
    <source>
        <dbReference type="ARBA" id="ARBA00022490"/>
    </source>
</evidence>
<evidence type="ECO:0000256" key="9">
    <source>
        <dbReference type="SAM" id="MobiDB-lite"/>
    </source>
</evidence>
<evidence type="ECO:0000256" key="1">
    <source>
        <dbReference type="ARBA" id="ARBA00004123"/>
    </source>
</evidence>
<protein>
    <recommendedName>
        <fullName evidence="10">Importin N-terminal domain-containing protein</fullName>
    </recommendedName>
</protein>
<dbReference type="PROSITE" id="PS50166">
    <property type="entry name" value="IMPORTIN_B_NT"/>
    <property type="match status" value="1"/>
</dbReference>
<keyword evidence="3" id="KW-0813">Transport</keyword>
<dbReference type="Proteomes" id="UP000051952">
    <property type="component" value="Unassembled WGS sequence"/>
</dbReference>
<dbReference type="Pfam" id="PF25780">
    <property type="entry name" value="TPR_IPO5"/>
    <property type="match status" value="1"/>
</dbReference>
<dbReference type="GO" id="GO:0031267">
    <property type="term" value="F:small GTPase binding"/>
    <property type="evidence" value="ECO:0007669"/>
    <property type="project" value="InterPro"/>
</dbReference>
<evidence type="ECO:0000313" key="11">
    <source>
        <dbReference type="EMBL" id="CUG86134.1"/>
    </source>
</evidence>
<keyword evidence="7" id="KW-0539">Nucleus</keyword>
<sequence>MEQAPDIDSVRNMLMCILTTMDNNERRQAEIAIVKALRSSSTATLLVQLLRDTATTSAGARQLSAILLRKKLFSLWRSLSIEHQQELKNILLTQLGAEPVKIVRFAIAHVVSILAKAEARDEHGWPELQQSIFSAMQSPDAEMRELSMVLSYSIAEVFGDQPTFINGVGQAVVGGLSDSALNVRLAAIKAVGVILPFLHGQKSVKATMHASIIPIVIQTIESNIADPNALTLVLRTMELAEQLCEELHTNTHSEYLMQLFQMLLTVMGAVGASHLRVREHASEVLGMVVQNKPKFIQKANLIDQLVRGCLTVMSEEESISFPFDYDEEEQDMDDDDVELLRVRTPCMFASRLLNLCCSHLSTKTVTASAMSMITAVLENPAAAPLLRKAAIIGLACLSEGNPGYLRRRVTMILNAVQLLLQDASHIPREAAAFALMYFSDHLQPEILTHHHTLLPLLIEMLKDQHDNVRRRVAETLDTLCENVAENLEPYIVQLMPRIMEAIPISTTATQEALVSAISSVAQTQCPAFQQFGESVLALLREPMSLDISHPSLLRVKATECVGIVSLAMGRERYQPFFHFFMEKVVENLNTTRAELREESFGFLANMCEMLKEQFVPFLNDAVTAAIESINRDVGHVENKHLLAQAASIQLGIHDDSDDNDSDGEDEDEDPNEMHVRVRTADVEEKSSAAYCIGTLAEVLKVENFGLVRLQMCWQTLVNVSGHFHPNVRSNALEALTKIAIAAQGTVPFAKSPAGAIQENLNADVREIINGLLYEVLYPCMAGETEKEVVAAACDALQKLIQYFGAQTFSSDIADLCAVIGNLLRNEAPCQANDEDVNSDDDGEDGAAGDNIGEDHDHVLMDAVCDTIDTLAEAFGASFEPYFRELGPHLLKYLAEGRPAEDFTMAAGVMANCFMSMGPSSEPYFNDAITIAQRIIYETDESAAKANCCFIIRALMEHCSHCISNTGNQALLQQILTALWNVAGSNDEIPQACDNAISATCTVVMKLAPMVPMQAVVPTLLQHLPMKVDKDENKNGVACLCYLIQFQSDFVGANLASVLTASAKVMIDRSVTDDLKQQLGSSLRQLGAAHRGPVETAIGALHPTFQKNLRFMLQ</sequence>
<gene>
    <name evidence="11" type="ORF">BSAL_91710</name>
</gene>
<dbReference type="OrthoDB" id="7862313at2759"/>